<dbReference type="Proteomes" id="UP001179121">
    <property type="component" value="Chromosome"/>
</dbReference>
<dbReference type="PANTHER" id="PTHR34290:SF2">
    <property type="entry name" value="OS04G0668800 PROTEIN"/>
    <property type="match status" value="1"/>
</dbReference>
<dbReference type="PANTHER" id="PTHR34290">
    <property type="entry name" value="SI:CH73-390P7.2"/>
    <property type="match status" value="1"/>
</dbReference>
<proteinExistence type="predicted"/>
<evidence type="ECO:0000313" key="1">
    <source>
        <dbReference type="EMBL" id="CAI4031329.1"/>
    </source>
</evidence>
<dbReference type="AlphaFoldDB" id="A0AA86MYM4"/>
<accession>A0AA86MYM4</accession>
<organism evidence="1 2">
    <name type="scientific">Nitrospira tepida</name>
    <dbReference type="NCBI Taxonomy" id="2973512"/>
    <lineage>
        <taxon>Bacteria</taxon>
        <taxon>Pseudomonadati</taxon>
        <taxon>Nitrospirota</taxon>
        <taxon>Nitrospiria</taxon>
        <taxon>Nitrospirales</taxon>
        <taxon>Nitrospiraceae</taxon>
        <taxon>Nitrospira</taxon>
    </lineage>
</organism>
<dbReference type="Pfam" id="PF04134">
    <property type="entry name" value="DCC1-like"/>
    <property type="match status" value="1"/>
</dbReference>
<evidence type="ECO:0000313" key="2">
    <source>
        <dbReference type="Proteomes" id="UP001179121"/>
    </source>
</evidence>
<dbReference type="RefSeq" id="WP_289268258.1">
    <property type="nucleotide sequence ID" value="NZ_OX365700.1"/>
</dbReference>
<gene>
    <name evidence="1" type="ORF">DNFV4_01753</name>
</gene>
<dbReference type="EMBL" id="OX365700">
    <property type="protein sequence ID" value="CAI4031329.1"/>
    <property type="molecule type" value="Genomic_DNA"/>
</dbReference>
<dbReference type="InterPro" id="IPR007263">
    <property type="entry name" value="DCC1-like"/>
</dbReference>
<dbReference type="InterPro" id="IPR044691">
    <property type="entry name" value="DCC1_Trx"/>
</dbReference>
<reference evidence="1" key="1">
    <citation type="submission" date="2022-10" db="EMBL/GenBank/DDBJ databases">
        <authorList>
            <person name="Koch H."/>
        </authorList>
    </citation>
    <scope>NUCLEOTIDE SEQUENCE</scope>
    <source>
        <strain evidence="1">DNF</strain>
    </source>
</reference>
<dbReference type="GO" id="GO:0015035">
    <property type="term" value="F:protein-disulfide reductase activity"/>
    <property type="evidence" value="ECO:0007669"/>
    <property type="project" value="InterPro"/>
</dbReference>
<sequence length="133" mass="15390">MPSERPRPSRECILIYDGECRVCMAAKTHLQRWREKDGHRIAYVPYQSQEAEPWLGDLPRPSRPDVAVLVAADGTLYRGLDAFIELLPHLEKGRFLARLLKLPPIRPIARLAYRLFARHRYRWFGAVKPSDAA</sequence>
<keyword evidence="2" id="KW-1185">Reference proteome</keyword>
<protein>
    <recommendedName>
        <fullName evidence="3">DUF393 domain-containing protein</fullName>
    </recommendedName>
</protein>
<name>A0AA86MYM4_9BACT</name>
<evidence type="ECO:0008006" key="3">
    <source>
        <dbReference type="Google" id="ProtNLM"/>
    </source>
</evidence>
<dbReference type="KEGG" id="nti:DNFV4_01753"/>